<protein>
    <recommendedName>
        <fullName evidence="4">DUF3667 domain-containing protein</fullName>
    </recommendedName>
</protein>
<feature type="transmembrane region" description="Helical" evidence="1">
    <location>
        <begin position="139"/>
        <end position="158"/>
    </location>
</feature>
<proteinExistence type="predicted"/>
<keyword evidence="3" id="KW-1185">Reference proteome</keyword>
<keyword evidence="1" id="KW-0472">Membrane</keyword>
<sequence length="258" mass="30754">MLLFITDNLNKKYNSDPTTPKETGLINKEKINEELKQVNNSLIDVDKLAVKEQINSFLSLDKDSIYTKTELDKSQLGIFYKINSFRNFSIKYPNKTDSESLKELGFKDDNYNRFFYSKAKLFKSNNIKSELSSYFYEKLSFLIFLSLPIITIIFWLLYFRLKINYTEHLVFTYTFFTFLFICITLFNIIDIFFPIIAVFLITTSFFLLFPIYFYKSLKNFYRQNRWKTVLKFLLLIPMFGFSLTLSALTMLFFGILLF</sequence>
<gene>
    <name evidence="2" type="ORF">ACFFVF_19335</name>
</gene>
<dbReference type="EMBL" id="JBHMEY010000094">
    <property type="protein sequence ID" value="MFB9098665.1"/>
    <property type="molecule type" value="Genomic_DNA"/>
</dbReference>
<feature type="transmembrane region" description="Helical" evidence="1">
    <location>
        <begin position="234"/>
        <end position="257"/>
    </location>
</feature>
<evidence type="ECO:0000313" key="3">
    <source>
        <dbReference type="Proteomes" id="UP001589607"/>
    </source>
</evidence>
<keyword evidence="1" id="KW-1133">Transmembrane helix</keyword>
<reference evidence="2 3" key="1">
    <citation type="submission" date="2024-09" db="EMBL/GenBank/DDBJ databases">
        <authorList>
            <person name="Sun Q."/>
            <person name="Mori K."/>
        </authorList>
    </citation>
    <scope>NUCLEOTIDE SEQUENCE [LARGE SCALE GENOMIC DNA]</scope>
    <source>
        <strain evidence="2 3">CECT 7955</strain>
    </source>
</reference>
<name>A0ABV5GV14_9FLAO</name>
<evidence type="ECO:0000313" key="2">
    <source>
        <dbReference type="EMBL" id="MFB9098665.1"/>
    </source>
</evidence>
<feature type="transmembrane region" description="Helical" evidence="1">
    <location>
        <begin position="170"/>
        <end position="189"/>
    </location>
</feature>
<dbReference type="Proteomes" id="UP001589607">
    <property type="component" value="Unassembled WGS sequence"/>
</dbReference>
<comment type="caution">
    <text evidence="2">The sequence shown here is derived from an EMBL/GenBank/DDBJ whole genome shotgun (WGS) entry which is preliminary data.</text>
</comment>
<evidence type="ECO:0008006" key="4">
    <source>
        <dbReference type="Google" id="ProtNLM"/>
    </source>
</evidence>
<keyword evidence="1" id="KW-0812">Transmembrane</keyword>
<feature type="transmembrane region" description="Helical" evidence="1">
    <location>
        <begin position="195"/>
        <end position="214"/>
    </location>
</feature>
<evidence type="ECO:0000256" key="1">
    <source>
        <dbReference type="SAM" id="Phobius"/>
    </source>
</evidence>
<accession>A0ABV5GV14</accession>
<organism evidence="2 3">
    <name type="scientific">Flavobacterium jumunjinense</name>
    <dbReference type="NCBI Taxonomy" id="998845"/>
    <lineage>
        <taxon>Bacteria</taxon>
        <taxon>Pseudomonadati</taxon>
        <taxon>Bacteroidota</taxon>
        <taxon>Flavobacteriia</taxon>
        <taxon>Flavobacteriales</taxon>
        <taxon>Flavobacteriaceae</taxon>
        <taxon>Flavobacterium</taxon>
    </lineage>
</organism>